<dbReference type="Proteomes" id="UP001549291">
    <property type="component" value="Unassembled WGS sequence"/>
</dbReference>
<protein>
    <recommendedName>
        <fullName evidence="5">Lipocalin-like domain-containing protein</fullName>
    </recommendedName>
</protein>
<evidence type="ECO:0000313" key="1">
    <source>
        <dbReference type="EMBL" id="KGT76549.1"/>
    </source>
</evidence>
<dbReference type="RefSeq" id="WP_028157639.1">
    <property type="nucleotide sequence ID" value="NZ_CP066351.1"/>
</dbReference>
<accession>A0A0A3XTG6</accession>
<comment type="caution">
    <text evidence="1">The sequence shown here is derived from an EMBL/GenBank/DDBJ whole genome shotgun (WGS) entry which is preliminary data.</text>
</comment>
<dbReference type="eggNOG" id="ENOG5034C9Q">
    <property type="taxonomic scope" value="Bacteria"/>
</dbReference>
<sequence>MADKLEQSMVGTWTKSTSAACADKYPATLTFSTGTYRGMRGEGQGMVWWDAGIYRLEDSNTLVVGTATDELVTYRISLKADRFEFTDSEGCVVTYRRA</sequence>
<evidence type="ECO:0000313" key="3">
    <source>
        <dbReference type="Proteomes" id="UP000030377"/>
    </source>
</evidence>
<organism evidence="1 3">
    <name type="scientific">Bradyrhizobium japonicum</name>
    <dbReference type="NCBI Taxonomy" id="375"/>
    <lineage>
        <taxon>Bacteria</taxon>
        <taxon>Pseudomonadati</taxon>
        <taxon>Pseudomonadota</taxon>
        <taxon>Alphaproteobacteria</taxon>
        <taxon>Hyphomicrobiales</taxon>
        <taxon>Nitrobacteraceae</taxon>
        <taxon>Bradyrhizobium</taxon>
    </lineage>
</organism>
<reference evidence="1 3" key="1">
    <citation type="submission" date="2014-09" db="EMBL/GenBank/DDBJ databases">
        <title>Draft genome of Bradyrhizobium japonicum Is-34.</title>
        <authorList>
            <person name="Tsurumaru H."/>
            <person name="Yamakawa T."/>
            <person name="Hashimoto S."/>
            <person name="Okizaki K."/>
            <person name="Kanesaki Y."/>
            <person name="Yoshikawa H."/>
            <person name="Yajima S."/>
        </authorList>
    </citation>
    <scope>NUCLEOTIDE SEQUENCE [LARGE SCALE GENOMIC DNA]</scope>
    <source>
        <strain evidence="1 3">Is-34</strain>
    </source>
</reference>
<keyword evidence="4" id="KW-1185">Reference proteome</keyword>
<reference evidence="2 4" key="2">
    <citation type="submission" date="2024-06" db="EMBL/GenBank/DDBJ databases">
        <title>Genomic Encyclopedia of Type Strains, Phase V (KMG-V): Genome sequencing to study the core and pangenomes of soil and plant-associated prokaryotes.</title>
        <authorList>
            <person name="Whitman W."/>
        </authorList>
    </citation>
    <scope>NUCLEOTIDE SEQUENCE [LARGE SCALE GENOMIC DNA]</scope>
    <source>
        <strain evidence="2 4">USDA 160</strain>
    </source>
</reference>
<gene>
    <name evidence="2" type="ORF">ABIF63_006570</name>
    <name evidence="1" type="ORF">MA20_27640</name>
</gene>
<dbReference type="STRING" id="375.BKD09_RS30215"/>
<name>A0A0A3XTG6_BRAJP</name>
<evidence type="ECO:0000313" key="2">
    <source>
        <dbReference type="EMBL" id="MET4722464.1"/>
    </source>
</evidence>
<dbReference type="AlphaFoldDB" id="A0A0A3XTG6"/>
<proteinExistence type="predicted"/>
<dbReference type="Proteomes" id="UP000030377">
    <property type="component" value="Unassembled WGS sequence"/>
</dbReference>
<evidence type="ECO:0000313" key="4">
    <source>
        <dbReference type="Proteomes" id="UP001549291"/>
    </source>
</evidence>
<evidence type="ECO:0008006" key="5">
    <source>
        <dbReference type="Google" id="ProtNLM"/>
    </source>
</evidence>
<dbReference type="EMBL" id="JBEPTQ010000002">
    <property type="protein sequence ID" value="MET4722464.1"/>
    <property type="molecule type" value="Genomic_DNA"/>
</dbReference>
<dbReference type="EMBL" id="JRPN01000020">
    <property type="protein sequence ID" value="KGT76549.1"/>
    <property type="molecule type" value="Genomic_DNA"/>
</dbReference>